<dbReference type="PANTHER" id="PTHR43545">
    <property type="entry name" value="FORMATE DEHYDROGENASE, NITRATE-INDUCIBLE, IRON-SULFUR SUBUNIT"/>
    <property type="match status" value="1"/>
</dbReference>
<accession>X1BCF5</accession>
<dbReference type="EMBL" id="BART01017536">
    <property type="protein sequence ID" value="GAG78897.1"/>
    <property type="molecule type" value="Genomic_DNA"/>
</dbReference>
<evidence type="ECO:0000256" key="3">
    <source>
        <dbReference type="ARBA" id="ARBA00022723"/>
    </source>
</evidence>
<keyword evidence="7" id="KW-1133">Transmembrane helix</keyword>
<dbReference type="GO" id="GO:0046872">
    <property type="term" value="F:metal ion binding"/>
    <property type="evidence" value="ECO:0007669"/>
    <property type="project" value="UniProtKB-KW"/>
</dbReference>
<keyword evidence="2" id="KW-0004">4Fe-4S</keyword>
<name>X1BCF5_9ZZZZ</name>
<dbReference type="InterPro" id="IPR017900">
    <property type="entry name" value="4Fe4S_Fe_S_CS"/>
</dbReference>
<evidence type="ECO:0000256" key="1">
    <source>
        <dbReference type="ARBA" id="ARBA00004196"/>
    </source>
</evidence>
<dbReference type="GO" id="GO:0051539">
    <property type="term" value="F:4 iron, 4 sulfur cluster binding"/>
    <property type="evidence" value="ECO:0007669"/>
    <property type="project" value="UniProtKB-KW"/>
</dbReference>
<reference evidence="9" key="1">
    <citation type="journal article" date="2014" name="Front. Microbiol.">
        <title>High frequency of phylogenetically diverse reductive dehalogenase-homologous genes in deep subseafloor sedimentary metagenomes.</title>
        <authorList>
            <person name="Kawai M."/>
            <person name="Futagami T."/>
            <person name="Toyoda A."/>
            <person name="Takaki Y."/>
            <person name="Nishi S."/>
            <person name="Hori S."/>
            <person name="Arai W."/>
            <person name="Tsubouchi T."/>
            <person name="Morono Y."/>
            <person name="Uchiyama I."/>
            <person name="Ito T."/>
            <person name="Fujiyama A."/>
            <person name="Inagaki F."/>
            <person name="Takami H."/>
        </authorList>
    </citation>
    <scope>NUCLEOTIDE SEQUENCE</scope>
    <source>
        <strain evidence="9">Expedition CK06-06</strain>
    </source>
</reference>
<evidence type="ECO:0000256" key="5">
    <source>
        <dbReference type="ARBA" id="ARBA00023004"/>
    </source>
</evidence>
<keyword evidence="7" id="KW-0812">Transmembrane</keyword>
<proteinExistence type="predicted"/>
<organism evidence="9">
    <name type="scientific">marine sediment metagenome</name>
    <dbReference type="NCBI Taxonomy" id="412755"/>
    <lineage>
        <taxon>unclassified sequences</taxon>
        <taxon>metagenomes</taxon>
        <taxon>ecological metagenomes</taxon>
    </lineage>
</organism>
<feature type="domain" description="4Fe-4S ferredoxin-type" evidence="8">
    <location>
        <begin position="75"/>
        <end position="104"/>
    </location>
</feature>
<evidence type="ECO:0000259" key="8">
    <source>
        <dbReference type="PROSITE" id="PS51379"/>
    </source>
</evidence>
<protein>
    <recommendedName>
        <fullName evidence="8">4Fe-4S ferredoxin-type domain-containing protein</fullName>
    </recommendedName>
</protein>
<dbReference type="PROSITE" id="PS51379">
    <property type="entry name" value="4FE4S_FER_2"/>
    <property type="match status" value="1"/>
</dbReference>
<evidence type="ECO:0000256" key="6">
    <source>
        <dbReference type="ARBA" id="ARBA00023014"/>
    </source>
</evidence>
<dbReference type="Pfam" id="PF13247">
    <property type="entry name" value="Fer4_11"/>
    <property type="match status" value="1"/>
</dbReference>
<comment type="subcellular location">
    <subcellularLocation>
        <location evidence="1">Cell envelope</location>
    </subcellularLocation>
</comment>
<dbReference type="Gene3D" id="3.30.70.20">
    <property type="match status" value="2"/>
</dbReference>
<keyword evidence="3" id="KW-0479">Metal-binding</keyword>
<keyword evidence="6" id="KW-0411">Iron-sulfur</keyword>
<keyword evidence="7" id="KW-0472">Membrane</keyword>
<keyword evidence="4" id="KW-0677">Repeat</keyword>
<evidence type="ECO:0000256" key="7">
    <source>
        <dbReference type="SAM" id="Phobius"/>
    </source>
</evidence>
<evidence type="ECO:0000313" key="9">
    <source>
        <dbReference type="EMBL" id="GAG78897.1"/>
    </source>
</evidence>
<sequence>MSACKRWNNLRVERNELVTDRETHLNANNWKIINLRAGTKNRAKRYYVQWSCQHCIEPACVGVCPVTAIKKLSHGPVVINEKKCIGCRYCFQACPWKVPQFDFDKRVTRKCHLCYNRTLLNYQKPACVAACPAGALAFNYKHQIILEAHRRVERLKTPSYIMGLTEAGGTDLITILPAEPRDLGLIAAPKKVINHNLDKIRVTASGILAASVIAGVMHFYAQTTRDRDEEYHDQEAE</sequence>
<dbReference type="GO" id="GO:0030313">
    <property type="term" value="C:cell envelope"/>
    <property type="evidence" value="ECO:0007669"/>
    <property type="project" value="UniProtKB-SubCell"/>
</dbReference>
<dbReference type="InterPro" id="IPR017896">
    <property type="entry name" value="4Fe4S_Fe-S-bd"/>
</dbReference>
<comment type="caution">
    <text evidence="9">The sequence shown here is derived from an EMBL/GenBank/DDBJ whole genome shotgun (WGS) entry which is preliminary data.</text>
</comment>
<evidence type="ECO:0000256" key="4">
    <source>
        <dbReference type="ARBA" id="ARBA00022737"/>
    </source>
</evidence>
<keyword evidence="5" id="KW-0408">Iron</keyword>
<evidence type="ECO:0000256" key="2">
    <source>
        <dbReference type="ARBA" id="ARBA00022485"/>
    </source>
</evidence>
<gene>
    <name evidence="9" type="ORF">S01H4_33345</name>
</gene>
<dbReference type="SUPFAM" id="SSF54862">
    <property type="entry name" value="4Fe-4S ferredoxins"/>
    <property type="match status" value="1"/>
</dbReference>
<dbReference type="InterPro" id="IPR051555">
    <property type="entry name" value="FDH_Electron_Transfer_Unit"/>
</dbReference>
<feature type="transmembrane region" description="Helical" evidence="7">
    <location>
        <begin position="200"/>
        <end position="221"/>
    </location>
</feature>
<dbReference type="PANTHER" id="PTHR43545:SF4">
    <property type="entry name" value="IRON-SULFUR PROTEIN"/>
    <property type="match status" value="1"/>
</dbReference>
<dbReference type="PROSITE" id="PS00198">
    <property type="entry name" value="4FE4S_FER_1"/>
    <property type="match status" value="1"/>
</dbReference>
<dbReference type="AlphaFoldDB" id="X1BCF5"/>